<name>A0AAP6B953_9ACTN</name>
<evidence type="ECO:0000313" key="4">
    <source>
        <dbReference type="Proteomes" id="UP001282288"/>
    </source>
</evidence>
<evidence type="ECO:0000313" key="2">
    <source>
        <dbReference type="EMBL" id="MDX3017763.1"/>
    </source>
</evidence>
<evidence type="ECO:0000313" key="1">
    <source>
        <dbReference type="EMBL" id="MDX2960477.1"/>
    </source>
</evidence>
<dbReference type="AlphaFoldDB" id="A0AAP6B953"/>
<comment type="caution">
    <text evidence="1">The sequence shown here is derived from an EMBL/GenBank/DDBJ whole genome shotgun (WGS) entry which is preliminary data.</text>
</comment>
<reference evidence="1 3" key="1">
    <citation type="journal article" date="2023" name="Microb. Genom.">
        <title>Mesoterricola silvestris gen. nov., sp. nov., Mesoterricola sediminis sp. nov., Geothrix oryzae sp. nov., Geothrix edaphica sp. nov., Geothrix rubra sp. nov., and Geothrix limicola sp. nov., six novel members of Acidobacteriota isolated from soils.</title>
        <authorList>
            <person name="Weisberg A.J."/>
            <person name="Pearce E."/>
            <person name="Kramer C.G."/>
            <person name="Chang J.H."/>
            <person name="Clarke C.R."/>
        </authorList>
    </citation>
    <scope>NUCLEOTIDE SEQUENCE</scope>
    <source>
        <strain evidence="2 3">NB05-1H</strain>
        <strain evidence="1">NRRL_B-16521</strain>
    </source>
</reference>
<dbReference type="Proteomes" id="UP001272987">
    <property type="component" value="Unassembled WGS sequence"/>
</dbReference>
<accession>A0AAP6B953</accession>
<dbReference type="GeneID" id="87013707"/>
<keyword evidence="3" id="KW-1185">Reference proteome</keyword>
<protein>
    <submittedName>
        <fullName evidence="1">Uncharacterized protein</fullName>
    </submittedName>
</protein>
<dbReference type="RefSeq" id="WP_223786507.1">
    <property type="nucleotide sequence ID" value="NZ_CP122369.1"/>
</dbReference>
<proteinExistence type="predicted"/>
<dbReference type="EMBL" id="JARAWC010000007">
    <property type="protein sequence ID" value="MDX2960477.1"/>
    <property type="molecule type" value="Genomic_DNA"/>
</dbReference>
<gene>
    <name evidence="1" type="ORF">PV399_12235</name>
    <name evidence="2" type="ORF">PV666_07700</name>
</gene>
<dbReference type="Proteomes" id="UP001282288">
    <property type="component" value="Unassembled WGS sequence"/>
</dbReference>
<organism evidence="1 4">
    <name type="scientific">Streptomyces acidiscabies</name>
    <dbReference type="NCBI Taxonomy" id="42234"/>
    <lineage>
        <taxon>Bacteria</taxon>
        <taxon>Bacillati</taxon>
        <taxon>Actinomycetota</taxon>
        <taxon>Actinomycetes</taxon>
        <taxon>Kitasatosporales</taxon>
        <taxon>Streptomycetaceae</taxon>
        <taxon>Streptomyces</taxon>
    </lineage>
</organism>
<dbReference type="EMBL" id="JARAWP010000004">
    <property type="protein sequence ID" value="MDX3017763.1"/>
    <property type="molecule type" value="Genomic_DNA"/>
</dbReference>
<sequence length="53" mass="6022">MFLAVADDLAQLELRVRLLLAEELDDLPHGPQHRRRFLVVDAVLVRLHPVAAL</sequence>
<evidence type="ECO:0000313" key="3">
    <source>
        <dbReference type="Proteomes" id="UP001272987"/>
    </source>
</evidence>